<name>A0A0A2P0S0_ECOLX</name>
<protein>
    <submittedName>
        <fullName evidence="2">Putative glycosyltransferase</fullName>
    </submittedName>
</protein>
<dbReference type="Gene3D" id="3.40.50.2000">
    <property type="entry name" value="Glycogen Phosphorylase B"/>
    <property type="match status" value="2"/>
</dbReference>
<organism evidence="2">
    <name type="scientific">Escherichia coli</name>
    <dbReference type="NCBI Taxonomy" id="562"/>
    <lineage>
        <taxon>Bacteria</taxon>
        <taxon>Pseudomonadati</taxon>
        <taxon>Pseudomonadota</taxon>
        <taxon>Gammaproteobacteria</taxon>
        <taxon>Enterobacterales</taxon>
        <taxon>Enterobacteriaceae</taxon>
        <taxon>Escherichia</taxon>
    </lineage>
</organism>
<proteinExistence type="predicted"/>
<dbReference type="GO" id="GO:0016757">
    <property type="term" value="F:glycosyltransferase activity"/>
    <property type="evidence" value="ECO:0007669"/>
    <property type="project" value="TreeGrafter"/>
</dbReference>
<dbReference type="Pfam" id="PF13692">
    <property type="entry name" value="Glyco_trans_1_4"/>
    <property type="match status" value="1"/>
</dbReference>
<keyword evidence="1 2" id="KW-0808">Transferase</keyword>
<dbReference type="RefSeq" id="WP_000739678.1">
    <property type="nucleotide sequence ID" value="NZ_AP023235.1"/>
</dbReference>
<dbReference type="PANTHER" id="PTHR46401">
    <property type="entry name" value="GLYCOSYLTRANSFERASE WBBK-RELATED"/>
    <property type="match status" value="1"/>
</dbReference>
<dbReference type="GO" id="GO:0009103">
    <property type="term" value="P:lipopolysaccharide biosynthetic process"/>
    <property type="evidence" value="ECO:0007669"/>
    <property type="project" value="TreeGrafter"/>
</dbReference>
<accession>A0A0A2P0S0</accession>
<sequence>MKKNKKLCLISINSYNELTGGGVYLRTLVSFLQKQNVNLTLIDKKSSGKLFEDNTFQHISFIKGKRQDIISRLFFIPSFYVPYIFSIIKILRKQDILAFHNSRLGLLCLLFRILMPHKKIILFTDNFEYDLIRQKDKNITTFIEKLIVYLNEFIGLKNSDLVSYITRQDKNAMDKFYGIKKSRNLILPVIFSREKPTDVLSAHFINEYNRLNNDNRKKVVFTASFDFFPNIDAANYVLNAAKSNNDYCYILAGRKSTTLNLPDLDNLFFFDNLSNSEMSYLLSACDVFYSPIVLGSGMKTKIAEALSYGLYIYATEHSLIGYDEIIHNKECVKKISHLDEEFPKDFKMKSINKQLIMSYQQKYYSHYRFNGHELDIINFDD</sequence>
<evidence type="ECO:0000313" key="2">
    <source>
        <dbReference type="EMBL" id="BAQ00584.1"/>
    </source>
</evidence>
<dbReference type="AlphaFoldDB" id="A0A0A2P0S0"/>
<dbReference type="PANTHER" id="PTHR46401:SF2">
    <property type="entry name" value="GLYCOSYLTRANSFERASE WBBK-RELATED"/>
    <property type="match status" value="1"/>
</dbReference>
<dbReference type="PATRIC" id="fig|562.12907.peg.1858"/>
<evidence type="ECO:0000256" key="1">
    <source>
        <dbReference type="ARBA" id="ARBA00022679"/>
    </source>
</evidence>
<reference evidence="2" key="1">
    <citation type="journal article" date="2014" name="DNA Res.">
        <title>A complete view of the genetic diversity of the Escherichia coli O-antigen biosynthesis gene cluster.</title>
        <authorList>
            <person name="Iguchi A."/>
            <person name="Iyoda S."/>
            <person name="Kikuchi T."/>
            <person name="Ogura Y."/>
            <person name="Katsura K."/>
            <person name="Ohnishi M."/>
            <person name="Hayashi T."/>
            <person name="Thomson N.R."/>
        </authorList>
    </citation>
    <scope>NUCLEOTIDE SEQUENCE</scope>
    <source>
        <strain evidence="2">Bi7458-41</strain>
    </source>
</reference>
<dbReference type="SUPFAM" id="SSF53756">
    <property type="entry name" value="UDP-Glycosyltransferase/glycogen phosphorylase"/>
    <property type="match status" value="1"/>
</dbReference>
<dbReference type="EMBL" id="AB811597">
    <property type="protein sequence ID" value="BAQ00584.1"/>
    <property type="molecule type" value="Genomic_DNA"/>
</dbReference>